<feature type="chain" id="PRO_5019132730" description="MORN repeat protein" evidence="1">
    <location>
        <begin position="21"/>
        <end position="274"/>
    </location>
</feature>
<evidence type="ECO:0000313" key="3">
    <source>
        <dbReference type="Proteomes" id="UP000288227"/>
    </source>
</evidence>
<evidence type="ECO:0000256" key="1">
    <source>
        <dbReference type="SAM" id="SignalP"/>
    </source>
</evidence>
<reference evidence="2 3" key="1">
    <citation type="submission" date="2018-11" db="EMBL/GenBank/DDBJ databases">
        <title>Chryseotalea sanarue gen. nov., sp., nov., a member of the family Cytophagaceae, isolated from a brackish lake in Hamamatsu Japan.</title>
        <authorList>
            <person name="Maejima Y."/>
            <person name="Iino T."/>
            <person name="Muraguchi Y."/>
            <person name="Fukuda K."/>
            <person name="Ohkuma M."/>
            <person name="Moriuchi R."/>
            <person name="Dohra H."/>
            <person name="Kimbara K."/>
            <person name="Shintani M."/>
        </authorList>
    </citation>
    <scope>NUCLEOTIDE SEQUENCE [LARGE SCALE GENOMIC DNA]</scope>
    <source>
        <strain evidence="2 3">Ys</strain>
    </source>
</reference>
<evidence type="ECO:0000313" key="2">
    <source>
        <dbReference type="EMBL" id="GCC50947.1"/>
    </source>
</evidence>
<comment type="caution">
    <text evidence="2">The sequence shown here is derived from an EMBL/GenBank/DDBJ whole genome shotgun (WGS) entry which is preliminary data.</text>
</comment>
<dbReference type="Proteomes" id="UP000288227">
    <property type="component" value="Unassembled WGS sequence"/>
</dbReference>
<gene>
    <name evidence="2" type="ORF">SanaruYs_11660</name>
</gene>
<dbReference type="Gene3D" id="3.90.930.1">
    <property type="match status" value="1"/>
</dbReference>
<keyword evidence="1" id="KW-0732">Signal</keyword>
<protein>
    <recommendedName>
        <fullName evidence="4">MORN repeat protein</fullName>
    </recommendedName>
</protein>
<dbReference type="AlphaFoldDB" id="A0A401U7U0"/>
<dbReference type="EMBL" id="BHXQ01000002">
    <property type="protein sequence ID" value="GCC50947.1"/>
    <property type="molecule type" value="Genomic_DNA"/>
</dbReference>
<evidence type="ECO:0008006" key="4">
    <source>
        <dbReference type="Google" id="ProtNLM"/>
    </source>
</evidence>
<name>A0A401U7U0_9BACT</name>
<organism evidence="2 3">
    <name type="scientific">Chryseotalea sanaruensis</name>
    <dbReference type="NCBI Taxonomy" id="2482724"/>
    <lineage>
        <taxon>Bacteria</taxon>
        <taxon>Pseudomonadati</taxon>
        <taxon>Bacteroidota</taxon>
        <taxon>Cytophagia</taxon>
        <taxon>Cytophagales</taxon>
        <taxon>Chryseotaleaceae</taxon>
        <taxon>Chryseotalea</taxon>
    </lineage>
</organism>
<accession>A0A401U7U0</accession>
<keyword evidence="3" id="KW-1185">Reference proteome</keyword>
<feature type="signal peptide" evidence="1">
    <location>
        <begin position="1"/>
        <end position="20"/>
    </location>
</feature>
<sequence>MFMRTILLGCFLFLSFSLLAQEETGDAEDRPFTIDGAYQLDLSQKDDSIASPKKKKVKKRVFYGIKTKKGMTRKGTGERIVFEKFFILKTPENPQTFVRDVYWFDYERTEVRKTAPSKFDPKKGILLHGPYEKFMLGGVTLEKGIFYKGTKHGRWMRYNRDSVLLDKEKYFRGWPKESQLTYYDPFERKKLKEIIPIEYGEREGYYYLFHENGKPAVVGEYKFGKRINDWIEYYPDGRRKKIISFPKEPFDPETKAFVRVEWNEKGREIYRKVR</sequence>
<dbReference type="SUPFAM" id="SSF82185">
    <property type="entry name" value="Histone H3 K4-specific methyltransferase SET7/9 N-terminal domain"/>
    <property type="match status" value="1"/>
</dbReference>
<proteinExistence type="predicted"/>